<dbReference type="AlphaFoldDB" id="A0A9W9X2R4"/>
<feature type="transmembrane region" description="Helical" evidence="1">
    <location>
        <begin position="26"/>
        <end position="45"/>
    </location>
</feature>
<evidence type="ECO:0000313" key="2">
    <source>
        <dbReference type="EMBL" id="KAJ5482789.1"/>
    </source>
</evidence>
<gene>
    <name evidence="2" type="ORF">N7539_006235</name>
</gene>
<name>A0A9W9X2R4_9EURO</name>
<reference evidence="2" key="1">
    <citation type="submission" date="2022-12" db="EMBL/GenBank/DDBJ databases">
        <authorList>
            <person name="Petersen C."/>
        </authorList>
    </citation>
    <scope>NUCLEOTIDE SEQUENCE</scope>
    <source>
        <strain evidence="2">IBT 30728</strain>
    </source>
</reference>
<dbReference type="RefSeq" id="XP_056788761.1">
    <property type="nucleotide sequence ID" value="XM_056935837.1"/>
</dbReference>
<proteinExistence type="predicted"/>
<protein>
    <submittedName>
        <fullName evidence="2">Uncharacterized protein</fullName>
    </submittedName>
</protein>
<reference evidence="2" key="2">
    <citation type="journal article" date="2023" name="IMA Fungus">
        <title>Comparative genomic study of the Penicillium genus elucidates a diverse pangenome and 15 lateral gene transfer events.</title>
        <authorList>
            <person name="Petersen C."/>
            <person name="Sorensen T."/>
            <person name="Nielsen M.R."/>
            <person name="Sondergaard T.E."/>
            <person name="Sorensen J.L."/>
            <person name="Fitzpatrick D.A."/>
            <person name="Frisvad J.C."/>
            <person name="Nielsen K.L."/>
        </authorList>
    </citation>
    <scope>NUCLEOTIDE SEQUENCE</scope>
    <source>
        <strain evidence="2">IBT 30728</strain>
    </source>
</reference>
<keyword evidence="1" id="KW-0812">Transmembrane</keyword>
<dbReference type="GeneID" id="81626086"/>
<comment type="caution">
    <text evidence="2">The sequence shown here is derived from an EMBL/GenBank/DDBJ whole genome shotgun (WGS) entry which is preliminary data.</text>
</comment>
<evidence type="ECO:0000256" key="1">
    <source>
        <dbReference type="SAM" id="Phobius"/>
    </source>
</evidence>
<keyword evidence="1" id="KW-1133">Transmembrane helix</keyword>
<evidence type="ECO:0000313" key="3">
    <source>
        <dbReference type="Proteomes" id="UP001148312"/>
    </source>
</evidence>
<dbReference type="EMBL" id="JAPWDQ010000008">
    <property type="protein sequence ID" value="KAJ5482789.1"/>
    <property type="molecule type" value="Genomic_DNA"/>
</dbReference>
<sequence length="171" mass="19341">MIPEYRGVEDTDYAGYRLLNNVWTFAAHYLFVIATSAALSPAYVVKFTEAAFITQVGMSYQSQTGDARKVVWSLSTEEDYRGRSAAVDTAKRRAPGRMCVPYQGTTLVHSHTSLLVLHLQYYQKNTGTDWISDETFRTSVILSFGAEKSEENPRKFQAHQCSRPLHLAFVM</sequence>
<dbReference type="Proteomes" id="UP001148312">
    <property type="component" value="Unassembled WGS sequence"/>
</dbReference>
<keyword evidence="1" id="KW-0472">Membrane</keyword>
<organism evidence="2 3">
    <name type="scientific">Penicillium diatomitis</name>
    <dbReference type="NCBI Taxonomy" id="2819901"/>
    <lineage>
        <taxon>Eukaryota</taxon>
        <taxon>Fungi</taxon>
        <taxon>Dikarya</taxon>
        <taxon>Ascomycota</taxon>
        <taxon>Pezizomycotina</taxon>
        <taxon>Eurotiomycetes</taxon>
        <taxon>Eurotiomycetidae</taxon>
        <taxon>Eurotiales</taxon>
        <taxon>Aspergillaceae</taxon>
        <taxon>Penicillium</taxon>
    </lineage>
</organism>
<accession>A0A9W9X2R4</accession>
<keyword evidence="3" id="KW-1185">Reference proteome</keyword>